<keyword evidence="13" id="KW-1185">Reference proteome</keyword>
<evidence type="ECO:0000259" key="11">
    <source>
        <dbReference type="PROSITE" id="PS50928"/>
    </source>
</evidence>
<accession>A0A375HZQ9</accession>
<evidence type="ECO:0000256" key="8">
    <source>
        <dbReference type="ARBA" id="ARBA00023136"/>
    </source>
</evidence>
<dbReference type="InterPro" id="IPR000515">
    <property type="entry name" value="MetI-like"/>
</dbReference>
<feature type="transmembrane region" description="Helical" evidence="9">
    <location>
        <begin position="70"/>
        <end position="95"/>
    </location>
</feature>
<dbReference type="GO" id="GO:0005886">
    <property type="term" value="C:plasma membrane"/>
    <property type="evidence" value="ECO:0007669"/>
    <property type="project" value="UniProtKB-SubCell"/>
</dbReference>
<reference evidence="13" key="1">
    <citation type="submission" date="2018-02" db="EMBL/GenBank/DDBJ databases">
        <authorList>
            <person name="Hornung B."/>
        </authorList>
    </citation>
    <scope>NUCLEOTIDE SEQUENCE [LARGE SCALE GENOMIC DNA]</scope>
</reference>
<feature type="transmembrane region" description="Helical" evidence="9">
    <location>
        <begin position="142"/>
        <end position="164"/>
    </location>
</feature>
<feature type="transmembrane region" description="Helical" evidence="9">
    <location>
        <begin position="252"/>
        <end position="274"/>
    </location>
</feature>
<feature type="region of interest" description="Disordered" evidence="10">
    <location>
        <begin position="277"/>
        <end position="298"/>
    </location>
</feature>
<gene>
    <name evidence="12" type="ORF">PROPJV5_0988</name>
</gene>
<feature type="transmembrane region" description="Helical" evidence="9">
    <location>
        <begin position="370"/>
        <end position="391"/>
    </location>
</feature>
<keyword evidence="5" id="KW-0592">Phosphate transport</keyword>
<feature type="transmembrane region" description="Helical" evidence="9">
    <location>
        <begin position="585"/>
        <end position="604"/>
    </location>
</feature>
<dbReference type="EMBL" id="OMOH01000003">
    <property type="protein sequence ID" value="SPF68031.1"/>
    <property type="molecule type" value="Genomic_DNA"/>
</dbReference>
<keyword evidence="3 9" id="KW-0813">Transport</keyword>
<evidence type="ECO:0000313" key="13">
    <source>
        <dbReference type="Proteomes" id="UP000265962"/>
    </source>
</evidence>
<keyword evidence="6 9" id="KW-0812">Transmembrane</keyword>
<comment type="subcellular location">
    <subcellularLocation>
        <location evidence="1 9">Cell membrane</location>
        <topology evidence="1 9">Multi-pass membrane protein</topology>
    </subcellularLocation>
</comment>
<dbReference type="InterPro" id="IPR051124">
    <property type="entry name" value="Phosphate_Transport_Permease"/>
</dbReference>
<feature type="transmembrane region" description="Helical" evidence="9">
    <location>
        <begin position="445"/>
        <end position="472"/>
    </location>
</feature>
<feature type="transmembrane region" description="Helical" evidence="9">
    <location>
        <begin position="538"/>
        <end position="565"/>
    </location>
</feature>
<feature type="transmembrane region" description="Helical" evidence="9">
    <location>
        <begin position="313"/>
        <end position="332"/>
    </location>
</feature>
<evidence type="ECO:0000256" key="3">
    <source>
        <dbReference type="ARBA" id="ARBA00022448"/>
    </source>
</evidence>
<evidence type="ECO:0000256" key="5">
    <source>
        <dbReference type="ARBA" id="ARBA00022592"/>
    </source>
</evidence>
<comment type="similarity">
    <text evidence="2">Belongs to the binding-protein-dependent transport system permease family. CysTW subfamily.</text>
</comment>
<feature type="transmembrane region" description="Helical" evidence="9">
    <location>
        <begin position="107"/>
        <end position="130"/>
    </location>
</feature>
<feature type="transmembrane region" description="Helical" evidence="9">
    <location>
        <begin position="478"/>
        <end position="497"/>
    </location>
</feature>
<dbReference type="PANTHER" id="PTHR30425:SF1">
    <property type="entry name" value="PHOSPHATE TRANSPORT SYSTEM PERMEASE PROTEIN PSTC"/>
    <property type="match status" value="1"/>
</dbReference>
<organism evidence="12 13">
    <name type="scientific">Propionibacterium ruminifibrarum</name>
    <dbReference type="NCBI Taxonomy" id="1962131"/>
    <lineage>
        <taxon>Bacteria</taxon>
        <taxon>Bacillati</taxon>
        <taxon>Actinomycetota</taxon>
        <taxon>Actinomycetes</taxon>
        <taxon>Propionibacteriales</taxon>
        <taxon>Propionibacteriaceae</taxon>
        <taxon>Propionibacterium</taxon>
    </lineage>
</organism>
<evidence type="ECO:0000313" key="12">
    <source>
        <dbReference type="EMBL" id="SPF68031.1"/>
    </source>
</evidence>
<dbReference type="Gene3D" id="1.10.3720.10">
    <property type="entry name" value="MetI-like"/>
    <property type="match status" value="2"/>
</dbReference>
<feature type="domain" description="ABC transmembrane type-1" evidence="11">
    <location>
        <begin position="409"/>
        <end position="608"/>
    </location>
</feature>
<dbReference type="InterPro" id="IPR035906">
    <property type="entry name" value="MetI-like_sf"/>
</dbReference>
<keyword evidence="8 9" id="KW-0472">Membrane</keyword>
<evidence type="ECO:0000256" key="10">
    <source>
        <dbReference type="SAM" id="MobiDB-lite"/>
    </source>
</evidence>
<dbReference type="PANTHER" id="PTHR30425">
    <property type="entry name" value="PHOSPHATE TRANSPORT SYSTEM PERMEASE PROTEIN PST"/>
    <property type="match status" value="1"/>
</dbReference>
<evidence type="ECO:0000256" key="7">
    <source>
        <dbReference type="ARBA" id="ARBA00022989"/>
    </source>
</evidence>
<dbReference type="Pfam" id="PF00528">
    <property type="entry name" value="BPD_transp_1"/>
    <property type="match status" value="2"/>
</dbReference>
<sequence length="617" mass="61407">MSNATQPPPAAPAGRLVVPPGARSTGDRAARALARAGTGAAVLIPVALIAVLACQSATAPGGPGEGLGRLLAWTLCAATAAVAAGLPVGVGAALFAARFAPRRARRALGTVIDLLAAVPAVAYLLLAQGLVNPAGGDVDRAVLAGLVLMAAIVPTIASLSHGVFAQVPFGRMEASLALGATRWEMVRQVVLPFSARTLRSTAALALSRALSEALTLAALFGGVRPDRLTWPGDGSRSGLWRLLLSGGGLGPFALAAFAVAFAVLAVGLAARALTARRPRGRPRRERAGRPDSAGRGVGAPLAGGRLPGWSGAVLAPACLLVVVLLEALAGAAGLTGTLVGWAFAYLLAHLLVVWAVEGSRSAADTGCRDLCAVAFALTVLPLVSLLVRAVLGAVASPAVFSSAPVLTAVGGTLATIAAATVVSVPVGLACAVWSTEYAGRRGARVVASLADAAVSVPPLTAGLGALAFFGLLAGPAQVPGRAAAGVALCALMIPYIVRGATQMLDLVPPALREQALALGAATWSVILRVQLATASAGLVQAVVLALSRAVGAASLMLVVSGSAPGPTPGSLPGWIVDRFASGADGLWAGVAWLVVIVVALELAGRVIPARHGPRNNP</sequence>
<dbReference type="Proteomes" id="UP000265962">
    <property type="component" value="Unassembled WGS sequence"/>
</dbReference>
<feature type="transmembrane region" description="Helical" evidence="9">
    <location>
        <begin position="202"/>
        <end position="223"/>
    </location>
</feature>
<feature type="transmembrane region" description="Helical" evidence="9">
    <location>
        <begin position="33"/>
        <end position="58"/>
    </location>
</feature>
<proteinExistence type="inferred from homology"/>
<feature type="transmembrane region" description="Helical" evidence="9">
    <location>
        <begin position="411"/>
        <end position="433"/>
    </location>
</feature>
<dbReference type="PROSITE" id="PS50928">
    <property type="entry name" value="ABC_TM1"/>
    <property type="match status" value="2"/>
</dbReference>
<dbReference type="SUPFAM" id="SSF161098">
    <property type="entry name" value="MetI-like"/>
    <property type="match status" value="2"/>
</dbReference>
<evidence type="ECO:0000256" key="9">
    <source>
        <dbReference type="RuleBase" id="RU363032"/>
    </source>
</evidence>
<dbReference type="AlphaFoldDB" id="A0A375HZQ9"/>
<protein>
    <submittedName>
        <fullName evidence="12">Binding-protein-dependent transport system inner membrane component</fullName>
    </submittedName>
</protein>
<name>A0A375HZQ9_9ACTN</name>
<keyword evidence="4" id="KW-1003">Cell membrane</keyword>
<feature type="transmembrane region" description="Helical" evidence="9">
    <location>
        <begin position="338"/>
        <end position="358"/>
    </location>
</feature>
<dbReference type="RefSeq" id="WP_119715222.1">
    <property type="nucleotide sequence ID" value="NZ_OMOH01000003.1"/>
</dbReference>
<dbReference type="OrthoDB" id="9785113at2"/>
<dbReference type="CDD" id="cd06261">
    <property type="entry name" value="TM_PBP2"/>
    <property type="match status" value="2"/>
</dbReference>
<dbReference type="GO" id="GO:0006817">
    <property type="term" value="P:phosphate ion transport"/>
    <property type="evidence" value="ECO:0007669"/>
    <property type="project" value="UniProtKB-KW"/>
</dbReference>
<feature type="compositionally biased region" description="Basic residues" evidence="10">
    <location>
        <begin position="277"/>
        <end position="286"/>
    </location>
</feature>
<feature type="region of interest" description="Disordered" evidence="10">
    <location>
        <begin position="1"/>
        <end position="23"/>
    </location>
</feature>
<dbReference type="GO" id="GO:0055085">
    <property type="term" value="P:transmembrane transport"/>
    <property type="evidence" value="ECO:0007669"/>
    <property type="project" value="InterPro"/>
</dbReference>
<feature type="domain" description="ABC transmembrane type-1" evidence="11">
    <location>
        <begin position="71"/>
        <end position="270"/>
    </location>
</feature>
<evidence type="ECO:0000256" key="2">
    <source>
        <dbReference type="ARBA" id="ARBA00007069"/>
    </source>
</evidence>
<evidence type="ECO:0000256" key="6">
    <source>
        <dbReference type="ARBA" id="ARBA00022692"/>
    </source>
</evidence>
<feature type="compositionally biased region" description="Pro residues" evidence="10">
    <location>
        <begin position="1"/>
        <end position="11"/>
    </location>
</feature>
<keyword evidence="7 9" id="KW-1133">Transmembrane helix</keyword>
<evidence type="ECO:0000256" key="4">
    <source>
        <dbReference type="ARBA" id="ARBA00022475"/>
    </source>
</evidence>
<evidence type="ECO:0000256" key="1">
    <source>
        <dbReference type="ARBA" id="ARBA00004651"/>
    </source>
</evidence>